<evidence type="ECO:0000256" key="2">
    <source>
        <dbReference type="SAM" id="Phobius"/>
    </source>
</evidence>
<keyword evidence="2" id="KW-1133">Transmembrane helix</keyword>
<dbReference type="Proteomes" id="UP000290637">
    <property type="component" value="Chromosome"/>
</dbReference>
<feature type="region of interest" description="Disordered" evidence="1">
    <location>
        <begin position="208"/>
        <end position="233"/>
    </location>
</feature>
<feature type="transmembrane region" description="Helical" evidence="2">
    <location>
        <begin position="21"/>
        <end position="42"/>
    </location>
</feature>
<dbReference type="RefSeq" id="WP_130189394.1">
    <property type="nucleotide sequence ID" value="NZ_CP035913.1"/>
</dbReference>
<organism evidence="3 4">
    <name type="scientific">Pseudoduganella lutea</name>
    <dbReference type="NCBI Taxonomy" id="321985"/>
    <lineage>
        <taxon>Bacteria</taxon>
        <taxon>Pseudomonadati</taxon>
        <taxon>Pseudomonadota</taxon>
        <taxon>Betaproteobacteria</taxon>
        <taxon>Burkholderiales</taxon>
        <taxon>Oxalobacteraceae</taxon>
        <taxon>Telluria group</taxon>
        <taxon>Pseudoduganella</taxon>
    </lineage>
</organism>
<feature type="compositionally biased region" description="Pro residues" evidence="1">
    <location>
        <begin position="135"/>
        <end position="153"/>
    </location>
</feature>
<name>A0A4P6L3Q2_9BURK</name>
<gene>
    <name evidence="3" type="ORF">EWM63_27640</name>
</gene>
<evidence type="ECO:0000313" key="3">
    <source>
        <dbReference type="EMBL" id="QBE66286.1"/>
    </source>
</evidence>
<feature type="compositionally biased region" description="Low complexity" evidence="1">
    <location>
        <begin position="210"/>
        <end position="219"/>
    </location>
</feature>
<keyword evidence="2" id="KW-0472">Membrane</keyword>
<keyword evidence="4" id="KW-1185">Reference proteome</keyword>
<proteinExistence type="predicted"/>
<dbReference type="EMBL" id="CP035913">
    <property type="protein sequence ID" value="QBE66286.1"/>
    <property type="molecule type" value="Genomic_DNA"/>
</dbReference>
<protein>
    <submittedName>
        <fullName evidence="3">Conjugal transfer protein TraB</fullName>
    </submittedName>
</protein>
<dbReference type="CDD" id="cd16430">
    <property type="entry name" value="TraB"/>
    <property type="match status" value="1"/>
</dbReference>
<dbReference type="AlphaFoldDB" id="A0A4P6L3Q2"/>
<reference evidence="3 4" key="1">
    <citation type="submission" date="2019-02" db="EMBL/GenBank/DDBJ databases">
        <title>Draft Genome Sequences of Six Type Strains of the Genus Massilia.</title>
        <authorList>
            <person name="Miess H."/>
            <person name="Frediansyhah A."/>
            <person name="Gross H."/>
        </authorList>
    </citation>
    <scope>NUCLEOTIDE SEQUENCE [LARGE SCALE GENOMIC DNA]</scope>
    <source>
        <strain evidence="3 4">DSM 17473</strain>
    </source>
</reference>
<feature type="region of interest" description="Disordered" evidence="1">
    <location>
        <begin position="125"/>
        <end position="194"/>
    </location>
</feature>
<dbReference type="KEGG" id="plue:EWM63_27640"/>
<keyword evidence="2" id="KW-0812">Transmembrane</keyword>
<evidence type="ECO:0000256" key="1">
    <source>
        <dbReference type="SAM" id="MobiDB-lite"/>
    </source>
</evidence>
<feature type="compositionally biased region" description="Basic and acidic residues" evidence="1">
    <location>
        <begin position="220"/>
        <end position="229"/>
    </location>
</feature>
<dbReference type="InterPro" id="IPR005498">
    <property type="entry name" value="T4SS_VirB10/TraB/TrbI"/>
</dbReference>
<sequence length="451" mass="47364">MKLRERWEAATSRLSPRQKQYMTASSILAGGIGMLWLVLSLAGADEPKTAPNAGQAKEKVVVNPEQEGVTPPRVDPLDQWVGTAGKTLAQYKVDKDAQDRFNAERKAGEQTLMQRLADLERKQQEQNLAASAAPVAPPAAPSAPAPTGRPPAMPSHTASGAPPLVDPSGYPPGSPVTPLPVPNGTADMPVPPAEPAPALIRVNLAQPTPAAKSADAPEAAGREADHESSEGGMLDTYLPVGFIRGETLSGIAAPTGGQAQANPLPVLIRLLDNAVLPNHYRSEVKECFVIASGYGSISASRAYLRTVNLSCVRRDGRALEVKIDGNVLGEDGMLGLRGRLVTMQGQMLANALRAGIVSGIGQGFGQSGATFSTTPFGTLATSPEGMGDRMQRGIGSGVGRALDNLANYYIKLAEETFPVIEVGAKRQVDIVLTRGVRLPRLGKEKDDATVD</sequence>
<dbReference type="Pfam" id="PF03743">
    <property type="entry name" value="TrbI"/>
    <property type="match status" value="1"/>
</dbReference>
<evidence type="ECO:0000313" key="4">
    <source>
        <dbReference type="Proteomes" id="UP000290637"/>
    </source>
</evidence>
<dbReference type="OrthoDB" id="15544at2"/>
<accession>A0A4P6L3Q2</accession>
<feature type="compositionally biased region" description="Pro residues" evidence="1">
    <location>
        <begin position="169"/>
        <end position="181"/>
    </location>
</feature>